<proteinExistence type="predicted"/>
<keyword evidence="3" id="KW-1185">Reference proteome</keyword>
<evidence type="ECO:0000313" key="3">
    <source>
        <dbReference type="Proteomes" id="UP000436006"/>
    </source>
</evidence>
<feature type="compositionally biased region" description="Basic and acidic residues" evidence="1">
    <location>
        <begin position="221"/>
        <end position="231"/>
    </location>
</feature>
<dbReference type="AlphaFoldDB" id="A0A7K1SQ44"/>
<accession>A0A7K1SQ44</accession>
<comment type="caution">
    <text evidence="2">The sequence shown here is derived from an EMBL/GenBank/DDBJ whole genome shotgun (WGS) entry which is preliminary data.</text>
</comment>
<dbReference type="EMBL" id="WPIN01000028">
    <property type="protein sequence ID" value="MVM35935.1"/>
    <property type="molecule type" value="Genomic_DNA"/>
</dbReference>
<dbReference type="RefSeq" id="WP_157590733.1">
    <property type="nucleotide sequence ID" value="NZ_WPIN01000028.1"/>
</dbReference>
<dbReference type="Proteomes" id="UP000436006">
    <property type="component" value="Unassembled WGS sequence"/>
</dbReference>
<gene>
    <name evidence="2" type="ORF">GO755_38335</name>
</gene>
<feature type="region of interest" description="Disordered" evidence="1">
    <location>
        <begin position="212"/>
        <end position="231"/>
    </location>
</feature>
<organism evidence="2 3">
    <name type="scientific">Spirosoma arboris</name>
    <dbReference type="NCBI Taxonomy" id="2682092"/>
    <lineage>
        <taxon>Bacteria</taxon>
        <taxon>Pseudomonadati</taxon>
        <taxon>Bacteroidota</taxon>
        <taxon>Cytophagia</taxon>
        <taxon>Cytophagales</taxon>
        <taxon>Cytophagaceae</taxon>
        <taxon>Spirosoma</taxon>
    </lineage>
</organism>
<name>A0A7K1SQ44_9BACT</name>
<protein>
    <submittedName>
        <fullName evidence="2">Uncharacterized protein</fullName>
    </submittedName>
</protein>
<evidence type="ECO:0000256" key="1">
    <source>
        <dbReference type="SAM" id="MobiDB-lite"/>
    </source>
</evidence>
<reference evidence="2 3" key="1">
    <citation type="submission" date="2019-12" db="EMBL/GenBank/DDBJ databases">
        <title>Spirosoma sp. HMF4905 genome sequencing and assembly.</title>
        <authorList>
            <person name="Kang H."/>
            <person name="Cha I."/>
            <person name="Kim H."/>
            <person name="Joh K."/>
        </authorList>
    </citation>
    <scope>NUCLEOTIDE SEQUENCE [LARGE SCALE GENOMIC DNA]</scope>
    <source>
        <strain evidence="2 3">HMF4905</strain>
    </source>
</reference>
<sequence>MKTTKEDDQKSQLDEEIATIDSLLRNEEFAVEMAKTLDAAYYVGVGKTPPPFLSPKEDTDSVKIKAKDEKIAINLAGFYALECGLGALCAQTNQKPTDLLQTIVANKADSATILLLNRFANATWKAGQPFRSLDRIKRPIFKVASLLPEDEVQKDYAQIEAASIKLLDSMREVQDSSLDGQMKKLRSLLKDEDFALEMATAMAAKYHTAQQKAAPPFLSPEEEKATSKKSAKEQKIATNLAGFYALECGLNYLVTTQHKRPSDILKSIVDDKVSSEDKQLLCRFANATWKAGQPFRGLDRITRDTFTPFYFLSEADVEKDWVQVKAAAGLVLKKLSGSVKIH</sequence>
<evidence type="ECO:0000313" key="2">
    <source>
        <dbReference type="EMBL" id="MVM35935.1"/>
    </source>
</evidence>